<evidence type="ECO:0000313" key="2">
    <source>
        <dbReference type="Proteomes" id="UP001234297"/>
    </source>
</evidence>
<sequence>MARLRKTFLLPLISLVALATASWSHGLNPGEQSQPSSLVPSSTQLQYHHGPLLTGPRSIDIYLIWYGAFSPSHKSTISAFFTSFNPSTNTLSQPTVSTWWKTTQAYKDMAQRPISSTVRLAGQVSDATFSLGKNLQRTSIATLVKNAVVKRVFPFNPNSVYFVLTAPDVAVERFCMSSCGFHDSILVSPKQRVVFAHVGDPGSQCPGLCAWPFAIPAYGPPGQALVAPNGVGIDGMVMNIATILAGAATNPFKNGYFQGDATAPLEAVTSCPGIFGAGAYPGYPGELKIIQKSRASYNVYGINNHFFLLPAMWDPLRSTCTYLLVIVQWTKGVLAKKLV</sequence>
<dbReference type="Proteomes" id="UP001234297">
    <property type="component" value="Chromosome 10"/>
</dbReference>
<organism evidence="1 2">
    <name type="scientific">Persea americana</name>
    <name type="common">Avocado</name>
    <dbReference type="NCBI Taxonomy" id="3435"/>
    <lineage>
        <taxon>Eukaryota</taxon>
        <taxon>Viridiplantae</taxon>
        <taxon>Streptophyta</taxon>
        <taxon>Embryophyta</taxon>
        <taxon>Tracheophyta</taxon>
        <taxon>Spermatophyta</taxon>
        <taxon>Magnoliopsida</taxon>
        <taxon>Magnoliidae</taxon>
        <taxon>Laurales</taxon>
        <taxon>Lauraceae</taxon>
        <taxon>Persea</taxon>
    </lineage>
</organism>
<evidence type="ECO:0000313" key="1">
    <source>
        <dbReference type="EMBL" id="KAJ8623279.1"/>
    </source>
</evidence>
<protein>
    <submittedName>
        <fullName evidence="1">Uncharacterized protein</fullName>
    </submittedName>
</protein>
<reference evidence="1 2" key="1">
    <citation type="journal article" date="2022" name="Hortic Res">
        <title>A haplotype resolved chromosomal level avocado genome allows analysis of novel avocado genes.</title>
        <authorList>
            <person name="Nath O."/>
            <person name="Fletcher S.J."/>
            <person name="Hayward A."/>
            <person name="Shaw L.M."/>
            <person name="Masouleh A.K."/>
            <person name="Furtado A."/>
            <person name="Henry R.J."/>
            <person name="Mitter N."/>
        </authorList>
    </citation>
    <scope>NUCLEOTIDE SEQUENCE [LARGE SCALE GENOMIC DNA]</scope>
    <source>
        <strain evidence="2">cv. Hass</strain>
    </source>
</reference>
<comment type="caution">
    <text evidence="1">The sequence shown here is derived from an EMBL/GenBank/DDBJ whole genome shotgun (WGS) entry which is preliminary data.</text>
</comment>
<gene>
    <name evidence="1" type="ORF">MRB53_031808</name>
</gene>
<dbReference type="EMBL" id="CM056818">
    <property type="protein sequence ID" value="KAJ8623279.1"/>
    <property type="molecule type" value="Genomic_DNA"/>
</dbReference>
<keyword evidence="2" id="KW-1185">Reference proteome</keyword>
<name>A0ACC2KQK3_PERAE</name>
<proteinExistence type="predicted"/>
<accession>A0ACC2KQK3</accession>